<dbReference type="Gene3D" id="2.40.30.100">
    <property type="entry name" value="AF2212/PG0164-like"/>
    <property type="match status" value="1"/>
</dbReference>
<dbReference type="Proteomes" id="UP000198589">
    <property type="component" value="Unassembled WGS sequence"/>
</dbReference>
<reference evidence="2" key="1">
    <citation type="submission" date="2016-10" db="EMBL/GenBank/DDBJ databases">
        <authorList>
            <person name="Varghese N."/>
            <person name="Submissions S."/>
        </authorList>
    </citation>
    <scope>NUCLEOTIDE SEQUENCE [LARGE SCALE GENOMIC DNA]</scope>
    <source>
        <strain evidence="2">DSM 46838</strain>
    </source>
</reference>
<dbReference type="Pfam" id="PF08922">
    <property type="entry name" value="DUF1905"/>
    <property type="match status" value="1"/>
</dbReference>
<gene>
    <name evidence="1" type="ORF">SAMN05216574_10332</name>
</gene>
<name>A0A1I1ZFV5_9ACTN</name>
<keyword evidence="2" id="KW-1185">Reference proteome</keyword>
<evidence type="ECO:0000313" key="2">
    <source>
        <dbReference type="Proteomes" id="UP000198589"/>
    </source>
</evidence>
<accession>A0A1I1ZFV5</accession>
<dbReference type="InterPro" id="IPR015018">
    <property type="entry name" value="DUF1905"/>
</dbReference>
<dbReference type="SUPFAM" id="SSF141694">
    <property type="entry name" value="AF2212/PG0164-like"/>
    <property type="match status" value="1"/>
</dbReference>
<dbReference type="AlphaFoldDB" id="A0A1I1ZFV5"/>
<evidence type="ECO:0008006" key="3">
    <source>
        <dbReference type="Google" id="ProtNLM"/>
    </source>
</evidence>
<dbReference type="InterPro" id="IPR037079">
    <property type="entry name" value="AF2212/PG0164-like_sf"/>
</dbReference>
<proteinExistence type="predicted"/>
<evidence type="ECO:0000313" key="1">
    <source>
        <dbReference type="EMBL" id="SFE29200.1"/>
    </source>
</evidence>
<protein>
    <recommendedName>
        <fullName evidence="3">DUF1905 domain-containing protein</fullName>
    </recommendedName>
</protein>
<dbReference type="STRING" id="1798228.SAMN05216574_10332"/>
<dbReference type="EMBL" id="FOND01000003">
    <property type="protein sequence ID" value="SFE29200.1"/>
    <property type="molecule type" value="Genomic_DNA"/>
</dbReference>
<organism evidence="1 2">
    <name type="scientific">Blastococcus tunisiensis</name>
    <dbReference type="NCBI Taxonomy" id="1798228"/>
    <lineage>
        <taxon>Bacteria</taxon>
        <taxon>Bacillati</taxon>
        <taxon>Actinomycetota</taxon>
        <taxon>Actinomycetes</taxon>
        <taxon>Geodermatophilales</taxon>
        <taxon>Geodermatophilaceae</taxon>
        <taxon>Blastococcus</taxon>
    </lineage>
</organism>
<sequence length="101" mass="10595">MPPVFSAVSTLPQPLDLTVTAPIEKDGAFATFVTVPGSAEVLGTRRAVKVGGTIDGHEFAATLMPSGEGPHWLPLRSALCRATGKSRAGEQVTIVLQRRLS</sequence>